<keyword evidence="3" id="KW-1185">Reference proteome</keyword>
<feature type="compositionally biased region" description="Basic residues" evidence="1">
    <location>
        <begin position="62"/>
        <end position="75"/>
    </location>
</feature>
<feature type="compositionally biased region" description="Basic residues" evidence="1">
    <location>
        <begin position="288"/>
        <end position="299"/>
    </location>
</feature>
<dbReference type="Proteomes" id="UP000295070">
    <property type="component" value="Chromosome 12"/>
</dbReference>
<feature type="region of interest" description="Disordered" evidence="1">
    <location>
        <begin position="62"/>
        <end position="105"/>
    </location>
</feature>
<feature type="compositionally biased region" description="Low complexity" evidence="1">
    <location>
        <begin position="314"/>
        <end position="326"/>
    </location>
</feature>
<feature type="region of interest" description="Disordered" evidence="1">
    <location>
        <begin position="1"/>
        <end position="28"/>
    </location>
</feature>
<dbReference type="EMBL" id="SCKG01000012">
    <property type="protein sequence ID" value="TDH06185.1"/>
    <property type="molecule type" value="Genomic_DNA"/>
</dbReference>
<gene>
    <name evidence="2" type="ORF">EPR50_G00129660</name>
</gene>
<protein>
    <submittedName>
        <fullName evidence="2">Uncharacterized protein</fullName>
    </submittedName>
</protein>
<comment type="caution">
    <text evidence="2">The sequence shown here is derived from an EMBL/GenBank/DDBJ whole genome shotgun (WGS) entry which is preliminary data.</text>
</comment>
<feature type="region of interest" description="Disordered" evidence="1">
    <location>
        <begin position="281"/>
        <end position="348"/>
    </location>
</feature>
<organism evidence="2 3">
    <name type="scientific">Perca flavescens</name>
    <name type="common">American yellow perch</name>
    <name type="synonym">Morone flavescens</name>
    <dbReference type="NCBI Taxonomy" id="8167"/>
    <lineage>
        <taxon>Eukaryota</taxon>
        <taxon>Metazoa</taxon>
        <taxon>Chordata</taxon>
        <taxon>Craniata</taxon>
        <taxon>Vertebrata</taxon>
        <taxon>Euteleostomi</taxon>
        <taxon>Actinopterygii</taxon>
        <taxon>Neopterygii</taxon>
        <taxon>Teleostei</taxon>
        <taxon>Neoteleostei</taxon>
        <taxon>Acanthomorphata</taxon>
        <taxon>Eupercaria</taxon>
        <taxon>Perciformes</taxon>
        <taxon>Percoidei</taxon>
        <taxon>Percidae</taxon>
        <taxon>Percinae</taxon>
        <taxon>Perca</taxon>
    </lineage>
</organism>
<name>A0A484CU79_PERFV</name>
<evidence type="ECO:0000256" key="1">
    <source>
        <dbReference type="SAM" id="MobiDB-lite"/>
    </source>
</evidence>
<sequence>MSVKAVTNMPDHVNCEQSEEQPATESEFEAEGLEFINSSSIRIEYYSSFEYCLKWKRPMYRQRPSRLPKASKKSPQRSPSPNEEVIQRKLRGKRQRTGLRRIEAGDSVVNRDEGKDRDIIDIINSTHEEKDIAEYEGKSVEVTDEGVDESDEDCCSVTSSIASGPSFLRDASPKKPRPSQGLCSDCQNLYQKAKKMKAPIKNKLLDNDPKSLTCDQWVLIKNWRPKRLPNARGKLLLHVQLVKKRLKVNNGAKRPAQCVGEGESSACSRLHTFLPRNLTRLVRVPVKKERKKNRRKRRRDGSQDPRATKQQRLHSNNHSQHISISSTNEIGLHPTSGHSSSREGRGDQEVDDQADANLNVGLIPSTVTLTTTKPSEVPPKQKTPKKRGGFRDLLVQLRGKSNMIVRETC</sequence>
<feature type="compositionally biased region" description="Basic residues" evidence="1">
    <location>
        <begin position="88"/>
        <end position="99"/>
    </location>
</feature>
<reference evidence="2 3" key="1">
    <citation type="submission" date="2019-01" db="EMBL/GenBank/DDBJ databases">
        <title>A chromosome-scale genome assembly of the yellow perch, Perca flavescens.</title>
        <authorList>
            <person name="Feron R."/>
            <person name="Morvezen R."/>
            <person name="Bestin A."/>
            <person name="Haffray P."/>
            <person name="Klopp C."/>
            <person name="Zahm M."/>
            <person name="Cabau C."/>
            <person name="Roques C."/>
            <person name="Donnadieu C."/>
            <person name="Bouchez O."/>
            <person name="Christie M."/>
            <person name="Larson W."/>
            <person name="Guiguen Y."/>
        </authorList>
    </citation>
    <scope>NUCLEOTIDE SEQUENCE [LARGE SCALE GENOMIC DNA]</scope>
    <source>
        <strain evidence="2">YP-PL-M2</strain>
        <tissue evidence="2">Blood</tissue>
    </source>
</reference>
<feature type="region of interest" description="Disordered" evidence="1">
    <location>
        <begin position="362"/>
        <end position="390"/>
    </location>
</feature>
<evidence type="ECO:0000313" key="2">
    <source>
        <dbReference type="EMBL" id="TDH06185.1"/>
    </source>
</evidence>
<feature type="compositionally biased region" description="Polar residues" evidence="1">
    <location>
        <begin position="365"/>
        <end position="374"/>
    </location>
</feature>
<proteinExistence type="predicted"/>
<evidence type="ECO:0000313" key="3">
    <source>
        <dbReference type="Proteomes" id="UP000295070"/>
    </source>
</evidence>
<accession>A0A484CU79</accession>
<dbReference type="AlphaFoldDB" id="A0A484CU79"/>